<dbReference type="FunFam" id="3.30.160.60:FF:000290">
    <property type="entry name" value="Zinc finger protein 697 isoform X1"/>
    <property type="match status" value="1"/>
</dbReference>
<dbReference type="FunFam" id="3.30.160.60:FF:000446">
    <property type="entry name" value="Zinc finger protein"/>
    <property type="match status" value="1"/>
</dbReference>
<feature type="domain" description="C2H2-type" evidence="14">
    <location>
        <begin position="244"/>
        <end position="271"/>
    </location>
</feature>
<keyword evidence="6 12" id="KW-0863">Zinc-finger</keyword>
<evidence type="ECO:0000259" key="14">
    <source>
        <dbReference type="PROSITE" id="PS50157"/>
    </source>
</evidence>
<dbReference type="SUPFAM" id="SSF57667">
    <property type="entry name" value="beta-beta-alpha zinc fingers"/>
    <property type="match status" value="3"/>
</dbReference>
<dbReference type="FunFam" id="3.30.160.60:FF:000966">
    <property type="entry name" value="ZFP90 zinc finger protein"/>
    <property type="match status" value="1"/>
</dbReference>
<evidence type="ECO:0000256" key="12">
    <source>
        <dbReference type="PROSITE-ProRule" id="PRU00042"/>
    </source>
</evidence>
<dbReference type="PROSITE" id="PS50157">
    <property type="entry name" value="ZINC_FINGER_C2H2_2"/>
    <property type="match status" value="6"/>
</dbReference>
<dbReference type="EMBL" id="OU963863">
    <property type="protein sequence ID" value="CAH0385038.1"/>
    <property type="molecule type" value="Genomic_DNA"/>
</dbReference>
<evidence type="ECO:0000313" key="15">
    <source>
        <dbReference type="EMBL" id="CAH0385038.1"/>
    </source>
</evidence>
<dbReference type="FunFam" id="3.30.160.60:FF:001627">
    <property type="entry name" value="Zinc finger protein 655"/>
    <property type="match status" value="1"/>
</dbReference>
<evidence type="ECO:0000256" key="6">
    <source>
        <dbReference type="ARBA" id="ARBA00022771"/>
    </source>
</evidence>
<sequence length="392" mass="44899">MLTPLRLRELPSIGDAGQVWNFVLLLLSHFTGVEHASRSDCFIGDCSWLMLESVDFHWLSLSPIDDQDELSDGFSSLTRKSSLSIDVNIKSSWFMVNFPISKPVPSMTESSLSHLEATSVTTTLKTMDVTVKLETNIPPYVSKIAYENNPDDGPSENGQQVEEDNYSDGKAIKQIHILEEDDNRESEFSFSDDQFTLYIGSEEQVEAVICSGSDYVCSNCGEVFSKKVELFHHKRAMHNLDKFHRCPVCMRSFTQRSNMKAHLRVHTGEKPFKCEYCGRCFAQKSNLINHTPIHTKEKPYKCQLCEKHFIQKSNLKSHVLTHTGEKPFKCDLCDKCFIQKSNLVCHYRIHTQEKPHKCEVCLRFFSQKSNLSNHMKQHGIIETPLKIETNCM</sequence>
<reference evidence="15" key="1">
    <citation type="submission" date="2021-12" db="EMBL/GenBank/DDBJ databases">
        <authorList>
            <person name="King R."/>
        </authorList>
    </citation>
    <scope>NUCLEOTIDE SEQUENCE</scope>
</reference>
<dbReference type="PANTHER" id="PTHR24394">
    <property type="entry name" value="ZINC FINGER PROTEIN"/>
    <property type="match status" value="1"/>
</dbReference>
<evidence type="ECO:0000256" key="4">
    <source>
        <dbReference type="ARBA" id="ARBA00022723"/>
    </source>
</evidence>
<dbReference type="GO" id="GO:0005634">
    <property type="term" value="C:nucleus"/>
    <property type="evidence" value="ECO:0007669"/>
    <property type="project" value="UniProtKB-SubCell"/>
</dbReference>
<dbReference type="InterPro" id="IPR036236">
    <property type="entry name" value="Znf_C2H2_sf"/>
</dbReference>
<comment type="similarity">
    <text evidence="3">Belongs to the krueppel C2H2-type zinc-finger protein family.</text>
</comment>
<gene>
    <name evidence="15" type="ORF">BEMITA_LOCUS4302</name>
</gene>
<organism evidence="15 16">
    <name type="scientific">Bemisia tabaci</name>
    <name type="common">Sweetpotato whitefly</name>
    <name type="synonym">Aleurodes tabaci</name>
    <dbReference type="NCBI Taxonomy" id="7038"/>
    <lineage>
        <taxon>Eukaryota</taxon>
        <taxon>Metazoa</taxon>
        <taxon>Ecdysozoa</taxon>
        <taxon>Arthropoda</taxon>
        <taxon>Hexapoda</taxon>
        <taxon>Insecta</taxon>
        <taxon>Pterygota</taxon>
        <taxon>Neoptera</taxon>
        <taxon>Paraneoptera</taxon>
        <taxon>Hemiptera</taxon>
        <taxon>Sternorrhyncha</taxon>
        <taxon>Aleyrodoidea</taxon>
        <taxon>Aleyrodidae</taxon>
        <taxon>Aleyrodinae</taxon>
        <taxon>Bemisia</taxon>
    </lineage>
</organism>
<feature type="region of interest" description="Disordered" evidence="13">
    <location>
        <begin position="145"/>
        <end position="164"/>
    </location>
</feature>
<evidence type="ECO:0000256" key="10">
    <source>
        <dbReference type="ARBA" id="ARBA00023163"/>
    </source>
</evidence>
<keyword evidence="8" id="KW-0805">Transcription regulation</keyword>
<feature type="domain" description="C2H2-type" evidence="14">
    <location>
        <begin position="356"/>
        <end position="378"/>
    </location>
</feature>
<evidence type="ECO:0000256" key="2">
    <source>
        <dbReference type="ARBA" id="ARBA00004123"/>
    </source>
</evidence>
<evidence type="ECO:0000313" key="16">
    <source>
        <dbReference type="Proteomes" id="UP001152759"/>
    </source>
</evidence>
<feature type="domain" description="C2H2-type" evidence="14">
    <location>
        <begin position="300"/>
        <end position="327"/>
    </location>
</feature>
<name>A0A9P0EZ25_BEMTA</name>
<evidence type="ECO:0000256" key="7">
    <source>
        <dbReference type="ARBA" id="ARBA00022833"/>
    </source>
</evidence>
<keyword evidence="16" id="KW-1185">Reference proteome</keyword>
<keyword evidence="9" id="KW-0238">DNA-binding</keyword>
<proteinExistence type="inferred from homology"/>
<evidence type="ECO:0000256" key="13">
    <source>
        <dbReference type="SAM" id="MobiDB-lite"/>
    </source>
</evidence>
<dbReference type="FunFam" id="3.30.160.60:FF:000045">
    <property type="entry name" value="ZFP69 zinc finger protein B"/>
    <property type="match status" value="1"/>
</dbReference>
<feature type="domain" description="C2H2-type" evidence="14">
    <location>
        <begin position="328"/>
        <end position="355"/>
    </location>
</feature>
<feature type="domain" description="C2H2-type" evidence="14">
    <location>
        <begin position="272"/>
        <end position="299"/>
    </location>
</feature>
<dbReference type="SMART" id="SM00355">
    <property type="entry name" value="ZnF_C2H2"/>
    <property type="match status" value="6"/>
</dbReference>
<dbReference type="GO" id="GO:0000981">
    <property type="term" value="F:DNA-binding transcription factor activity, RNA polymerase II-specific"/>
    <property type="evidence" value="ECO:0007669"/>
    <property type="project" value="TreeGrafter"/>
</dbReference>
<keyword evidence="4" id="KW-0479">Metal-binding</keyword>
<comment type="subcellular location">
    <subcellularLocation>
        <location evidence="2">Nucleus</location>
    </subcellularLocation>
</comment>
<accession>A0A9P0EZ25</accession>
<evidence type="ECO:0000256" key="1">
    <source>
        <dbReference type="ARBA" id="ARBA00003767"/>
    </source>
</evidence>
<evidence type="ECO:0000256" key="3">
    <source>
        <dbReference type="ARBA" id="ARBA00006991"/>
    </source>
</evidence>
<keyword evidence="7" id="KW-0862">Zinc</keyword>
<evidence type="ECO:0000256" key="8">
    <source>
        <dbReference type="ARBA" id="ARBA00023015"/>
    </source>
</evidence>
<evidence type="ECO:0000256" key="9">
    <source>
        <dbReference type="ARBA" id="ARBA00023125"/>
    </source>
</evidence>
<keyword evidence="11" id="KW-0539">Nucleus</keyword>
<dbReference type="Pfam" id="PF00096">
    <property type="entry name" value="zf-C2H2"/>
    <property type="match status" value="6"/>
</dbReference>
<dbReference type="InterPro" id="IPR013087">
    <property type="entry name" value="Znf_C2H2_type"/>
</dbReference>
<comment type="function">
    <text evidence="1">May be involved in transcriptional regulation.</text>
</comment>
<dbReference type="PROSITE" id="PS00028">
    <property type="entry name" value="ZINC_FINGER_C2H2_1"/>
    <property type="match status" value="6"/>
</dbReference>
<evidence type="ECO:0000256" key="11">
    <source>
        <dbReference type="ARBA" id="ARBA00023242"/>
    </source>
</evidence>
<dbReference type="AlphaFoldDB" id="A0A9P0EZ25"/>
<keyword evidence="5" id="KW-0677">Repeat</keyword>
<dbReference type="Gene3D" id="3.30.160.60">
    <property type="entry name" value="Classic Zinc Finger"/>
    <property type="match status" value="5"/>
</dbReference>
<protein>
    <recommendedName>
        <fullName evidence="14">C2H2-type domain-containing protein</fullName>
    </recommendedName>
</protein>
<evidence type="ECO:0000256" key="5">
    <source>
        <dbReference type="ARBA" id="ARBA00022737"/>
    </source>
</evidence>
<dbReference type="Proteomes" id="UP001152759">
    <property type="component" value="Chromosome 2"/>
</dbReference>
<dbReference type="GO" id="GO:0003677">
    <property type="term" value="F:DNA binding"/>
    <property type="evidence" value="ECO:0007669"/>
    <property type="project" value="UniProtKB-KW"/>
</dbReference>
<feature type="domain" description="C2H2-type" evidence="14">
    <location>
        <begin position="215"/>
        <end position="243"/>
    </location>
</feature>
<dbReference type="GO" id="GO:0008270">
    <property type="term" value="F:zinc ion binding"/>
    <property type="evidence" value="ECO:0007669"/>
    <property type="project" value="UniProtKB-KW"/>
</dbReference>
<keyword evidence="10" id="KW-0804">Transcription</keyword>
<dbReference type="PANTHER" id="PTHR24394:SF44">
    <property type="entry name" value="ZINC FINGER PROTEIN 271-LIKE"/>
    <property type="match status" value="1"/>
</dbReference>